<proteinExistence type="predicted"/>
<accession>X1K674</accession>
<organism evidence="1">
    <name type="scientific">marine sediment metagenome</name>
    <dbReference type="NCBI Taxonomy" id="412755"/>
    <lineage>
        <taxon>unclassified sequences</taxon>
        <taxon>metagenomes</taxon>
        <taxon>ecological metagenomes</taxon>
    </lineage>
</organism>
<gene>
    <name evidence="1" type="ORF">S03H2_68703</name>
</gene>
<reference evidence="1" key="1">
    <citation type="journal article" date="2014" name="Front. Microbiol.">
        <title>High frequency of phylogenetically diverse reductive dehalogenase-homologous genes in deep subseafloor sedimentary metagenomes.</title>
        <authorList>
            <person name="Kawai M."/>
            <person name="Futagami T."/>
            <person name="Toyoda A."/>
            <person name="Takaki Y."/>
            <person name="Nishi S."/>
            <person name="Hori S."/>
            <person name="Arai W."/>
            <person name="Tsubouchi T."/>
            <person name="Morono Y."/>
            <person name="Uchiyama I."/>
            <person name="Ito T."/>
            <person name="Fujiyama A."/>
            <person name="Inagaki F."/>
            <person name="Takami H."/>
        </authorList>
    </citation>
    <scope>NUCLEOTIDE SEQUENCE</scope>
    <source>
        <strain evidence="1">Expedition CK06-06</strain>
    </source>
</reference>
<evidence type="ECO:0008006" key="2">
    <source>
        <dbReference type="Google" id="ProtNLM"/>
    </source>
</evidence>
<dbReference type="AlphaFoldDB" id="X1K674"/>
<comment type="caution">
    <text evidence="1">The sequence shown here is derived from an EMBL/GenBank/DDBJ whole genome shotgun (WGS) entry which is preliminary data.</text>
</comment>
<sequence length="99" mass="11441">MAYKIEFADCIKQHFKHLSASQRSLMMDGIEKQLFHEPLKETRNRKPLRPNPIAPWELRIGNLRVFYDITSDEPDIVKILATGYKKGNTLFIAGKAVKL</sequence>
<name>X1K674_9ZZZZ</name>
<protein>
    <recommendedName>
        <fullName evidence="2">Type II toxin-antitoxin system RelE/ParE family toxin</fullName>
    </recommendedName>
</protein>
<evidence type="ECO:0000313" key="1">
    <source>
        <dbReference type="EMBL" id="GAH85774.1"/>
    </source>
</evidence>
<dbReference type="Gene3D" id="3.30.2310.20">
    <property type="entry name" value="RelE-like"/>
    <property type="match status" value="1"/>
</dbReference>
<dbReference type="InterPro" id="IPR035093">
    <property type="entry name" value="RelE/ParE_toxin_dom_sf"/>
</dbReference>
<dbReference type="EMBL" id="BARU01045217">
    <property type="protein sequence ID" value="GAH85774.1"/>
    <property type="molecule type" value="Genomic_DNA"/>
</dbReference>
<dbReference type="SUPFAM" id="SSF143011">
    <property type="entry name" value="RelE-like"/>
    <property type="match status" value="1"/>
</dbReference>